<keyword evidence="4" id="KW-1185">Reference proteome</keyword>
<evidence type="ECO:0000256" key="1">
    <source>
        <dbReference type="SAM" id="MobiDB-lite"/>
    </source>
</evidence>
<evidence type="ECO:0000313" key="4">
    <source>
        <dbReference type="Proteomes" id="UP000245368"/>
    </source>
</evidence>
<dbReference type="EMBL" id="CP029494">
    <property type="protein sequence ID" value="AWN22537.1"/>
    <property type="molecule type" value="Genomic_DNA"/>
</dbReference>
<evidence type="ECO:0000256" key="2">
    <source>
        <dbReference type="SAM" id="SignalP"/>
    </source>
</evidence>
<keyword evidence="2" id="KW-0732">Signal</keyword>
<feature type="region of interest" description="Disordered" evidence="1">
    <location>
        <begin position="26"/>
        <end position="45"/>
    </location>
</feature>
<dbReference type="KEGG" id="dez:DKM44_04210"/>
<name>A0A2Z3JBK9_9DEIO</name>
<organism evidence="3 4">
    <name type="scientific">Deinococcus irradiatisoli</name>
    <dbReference type="NCBI Taxonomy" id="2202254"/>
    <lineage>
        <taxon>Bacteria</taxon>
        <taxon>Thermotogati</taxon>
        <taxon>Deinococcota</taxon>
        <taxon>Deinococci</taxon>
        <taxon>Deinococcales</taxon>
        <taxon>Deinococcaceae</taxon>
        <taxon>Deinococcus</taxon>
    </lineage>
</organism>
<dbReference type="Proteomes" id="UP000245368">
    <property type="component" value="Chromosome"/>
</dbReference>
<dbReference type="RefSeq" id="WP_109825697.1">
    <property type="nucleotide sequence ID" value="NZ_CP029494.1"/>
</dbReference>
<accession>A0A2Z3JBK9</accession>
<dbReference type="AlphaFoldDB" id="A0A2Z3JBK9"/>
<evidence type="ECO:0000313" key="3">
    <source>
        <dbReference type="EMBL" id="AWN22537.1"/>
    </source>
</evidence>
<feature type="signal peptide" evidence="2">
    <location>
        <begin position="1"/>
        <end position="23"/>
    </location>
</feature>
<dbReference type="OrthoDB" id="68506at2"/>
<reference evidence="3 4" key="1">
    <citation type="submission" date="2018-05" db="EMBL/GenBank/DDBJ databases">
        <title>Complete Genome Sequence of Deinococcus sp. strain 17bor-2.</title>
        <authorList>
            <person name="Srinivasan S."/>
        </authorList>
    </citation>
    <scope>NUCLEOTIDE SEQUENCE [LARGE SCALE GENOMIC DNA]</scope>
    <source>
        <strain evidence="3 4">17bor-2</strain>
    </source>
</reference>
<feature type="compositionally biased region" description="Low complexity" evidence="1">
    <location>
        <begin position="26"/>
        <end position="44"/>
    </location>
</feature>
<gene>
    <name evidence="3" type="ORF">DKM44_04210</name>
</gene>
<proteinExistence type="predicted"/>
<feature type="chain" id="PRO_5016295252" evidence="2">
    <location>
        <begin position="24"/>
        <end position="266"/>
    </location>
</feature>
<protein>
    <submittedName>
        <fullName evidence="3">Uncharacterized protein</fullName>
    </submittedName>
</protein>
<sequence length="266" mass="26070">MLKAFRPPALLAVSLLLAGAAGAQTAPATPAPATAPATTPAKTPLRLDVPSESASALGIEVSAAVSGRLVNCPKALKLSSNALCFYAKGAASSLRAPLKAKLGSRAAEWKTSGKASSLAVTSGKTLALVLLAELSASETLVVVDTPASPAPATTGGRPAMPAGAVKGEPYLLGSDLKGLVNVTALSGGQYKLERSGQPALTITAGKTAAVLGSGNVTLPLAPASDGKNLLLPFSALGALGCTSTPNGKVLTVACGGASVGIKPIIF</sequence>